<gene>
    <name evidence="1" type="ORF">UFOVP682_42</name>
</gene>
<proteinExistence type="predicted"/>
<name>A0A6J5NJN3_9CAUD</name>
<organism evidence="1">
    <name type="scientific">uncultured Caudovirales phage</name>
    <dbReference type="NCBI Taxonomy" id="2100421"/>
    <lineage>
        <taxon>Viruses</taxon>
        <taxon>Duplodnaviria</taxon>
        <taxon>Heunggongvirae</taxon>
        <taxon>Uroviricota</taxon>
        <taxon>Caudoviricetes</taxon>
        <taxon>Peduoviridae</taxon>
        <taxon>Maltschvirus</taxon>
        <taxon>Maltschvirus maltsch</taxon>
    </lineage>
</organism>
<protein>
    <submittedName>
        <fullName evidence="1">Uncharacterized protein</fullName>
    </submittedName>
</protein>
<sequence length="64" mass="7603">MKKLSWRRLNDTLPSLSEAEVFALLTEEQLNERRVSHLQRLHQRYCALRDARERMEILAGAVRP</sequence>
<reference evidence="1" key="1">
    <citation type="submission" date="2020-04" db="EMBL/GenBank/DDBJ databases">
        <authorList>
            <person name="Chiriac C."/>
            <person name="Salcher M."/>
            <person name="Ghai R."/>
            <person name="Kavagutti S V."/>
        </authorList>
    </citation>
    <scope>NUCLEOTIDE SEQUENCE</scope>
</reference>
<dbReference type="EMBL" id="LR796661">
    <property type="protein sequence ID" value="CAB4157671.1"/>
    <property type="molecule type" value="Genomic_DNA"/>
</dbReference>
<accession>A0A6J5NJN3</accession>
<evidence type="ECO:0000313" key="1">
    <source>
        <dbReference type="EMBL" id="CAB4157671.1"/>
    </source>
</evidence>